<gene>
    <name evidence="9" type="primary">ubiH</name>
    <name evidence="9" type="ordered locus">SM11_chr3314</name>
</gene>
<dbReference type="PATRIC" id="fig|707241.3.peg.3458"/>
<proteinExistence type="inferred from homology"/>
<keyword evidence="4" id="KW-0285">Flavoprotein</keyword>
<dbReference type="InterPro" id="IPR010971">
    <property type="entry name" value="UbiH/COQ6"/>
</dbReference>
<dbReference type="InterPro" id="IPR036188">
    <property type="entry name" value="FAD/NAD-bd_sf"/>
</dbReference>
<dbReference type="GO" id="GO:0016705">
    <property type="term" value="F:oxidoreductase activity, acting on paired donors, with incorporation or reduction of molecular oxygen"/>
    <property type="evidence" value="ECO:0007669"/>
    <property type="project" value="InterPro"/>
</dbReference>
<evidence type="ECO:0000256" key="1">
    <source>
        <dbReference type="ARBA" id="ARBA00001974"/>
    </source>
</evidence>
<evidence type="ECO:0000256" key="7">
    <source>
        <dbReference type="ARBA" id="ARBA00023033"/>
    </source>
</evidence>
<dbReference type="HOGENOM" id="CLU_009665_8_1_5"/>
<feature type="domain" description="FAD-binding" evidence="8">
    <location>
        <begin position="42"/>
        <end position="360"/>
    </location>
</feature>
<evidence type="ECO:0000313" key="9">
    <source>
        <dbReference type="EMBL" id="AEH80550.1"/>
    </source>
</evidence>
<comment type="pathway">
    <text evidence="2">Cofactor biosynthesis; ubiquinone biosynthesis.</text>
</comment>
<protein>
    <submittedName>
        <fullName evidence="9">2-octaprenyl-6-methoxyphenol hydroxylase</fullName>
    </submittedName>
</protein>
<comment type="cofactor">
    <cofactor evidence="1">
        <name>FAD</name>
        <dbReference type="ChEBI" id="CHEBI:57692"/>
    </cofactor>
</comment>
<dbReference type="PANTHER" id="PTHR43876:SF7">
    <property type="entry name" value="UBIQUINONE BIOSYNTHESIS MONOOXYGENASE COQ6, MITOCHONDRIAL"/>
    <property type="match status" value="1"/>
</dbReference>
<dbReference type="FunFam" id="3.50.50.60:FF:000021">
    <property type="entry name" value="Ubiquinone biosynthesis monooxygenase COQ6"/>
    <property type="match status" value="1"/>
</dbReference>
<dbReference type="PANTHER" id="PTHR43876">
    <property type="entry name" value="UBIQUINONE BIOSYNTHESIS MONOOXYGENASE COQ6, MITOCHONDRIAL"/>
    <property type="match status" value="1"/>
</dbReference>
<evidence type="ECO:0000256" key="5">
    <source>
        <dbReference type="ARBA" id="ARBA00022827"/>
    </source>
</evidence>
<dbReference type="InterPro" id="IPR002938">
    <property type="entry name" value="FAD-bd"/>
</dbReference>
<dbReference type="SUPFAM" id="SSF51905">
    <property type="entry name" value="FAD/NAD(P)-binding domain"/>
    <property type="match status" value="1"/>
</dbReference>
<dbReference type="EMBL" id="CP001830">
    <property type="protein sequence ID" value="AEH80550.1"/>
    <property type="molecule type" value="Genomic_DNA"/>
</dbReference>
<dbReference type="Gene3D" id="3.50.50.60">
    <property type="entry name" value="FAD/NAD(P)-binding domain"/>
    <property type="match status" value="2"/>
</dbReference>
<reference evidence="9 10" key="1">
    <citation type="journal article" date="2011" name="J. Biotechnol.">
        <title>The complete genome sequence of the dominant Sinorhizobium meliloti field isolate SM11 extends the S. meliloti pan-genome.</title>
        <authorList>
            <person name="Schneiker-Bekel S."/>
            <person name="Wibberg D."/>
            <person name="Bekel T."/>
            <person name="Blom J."/>
            <person name="Linke B."/>
            <person name="Neuweger H."/>
            <person name="Stiens M."/>
            <person name="Vorholter F.J."/>
            <person name="Weidner S."/>
            <person name="Goesmann A."/>
            <person name="Puhler A."/>
            <person name="Schluter A."/>
        </authorList>
    </citation>
    <scope>NUCLEOTIDE SEQUENCE [LARGE SCALE GENOMIC DNA]</scope>
    <source>
        <strain evidence="9 10">SM11</strain>
    </source>
</reference>
<accession>F7X123</accession>
<organism evidence="9 10">
    <name type="scientific">Sinorhizobium meliloti (strain SM11)</name>
    <dbReference type="NCBI Taxonomy" id="707241"/>
    <lineage>
        <taxon>Bacteria</taxon>
        <taxon>Pseudomonadati</taxon>
        <taxon>Pseudomonadota</taxon>
        <taxon>Alphaproteobacteria</taxon>
        <taxon>Hyphomicrobiales</taxon>
        <taxon>Rhizobiaceae</taxon>
        <taxon>Sinorhizobium/Ensifer group</taxon>
        <taxon>Sinorhizobium</taxon>
    </lineage>
</organism>
<evidence type="ECO:0000256" key="3">
    <source>
        <dbReference type="ARBA" id="ARBA00005349"/>
    </source>
</evidence>
<dbReference type="Proteomes" id="UP000009045">
    <property type="component" value="Chromosome"/>
</dbReference>
<keyword evidence="7" id="KW-0503">Monooxygenase</keyword>
<sequence length="448" mass="48503">MGVAVSVGRDISAVSDGRNGVGIDLYRHEMMLQVRRETRRMIDVLIAGGGYVGLSLAVSLKKAAPHLDVMVVDAAPEGVWTKDERASAVAAAAERMLDVLGVWQAIAPEAEPILRMVITDSKTADPVRPVFLTFEGGGEDNGGDGRPFAHMVPNTALVGALRRACDELGVSIRQSTVVELFKSGDHSVAVTLAGGETIEARLLVACDGVRSRLREAAGIKAVEFDYGQSGIVTTVEHERPHGGTAEEHFLPAGPFATLPLKNNRSSLVWTESTYDAERLVKEDDFIFEEELERRFGHKLGRLKVVGGRRAFPLGLTLARDFVAPRFALAGDAAHGIHPISGQGLNLGFKDVAALAETIVEADRLGLDIGSLAVLERYQTWRRFDTFRMGVTTDVLNRLFSNDIMPVRVVRDLGLGLVDRLPSLKKFFIRQAAGTPGRTDPRLLAGEPI</sequence>
<dbReference type="GO" id="GO:0004497">
    <property type="term" value="F:monooxygenase activity"/>
    <property type="evidence" value="ECO:0007669"/>
    <property type="project" value="UniProtKB-KW"/>
</dbReference>
<evidence type="ECO:0000259" key="8">
    <source>
        <dbReference type="Pfam" id="PF01494"/>
    </source>
</evidence>
<evidence type="ECO:0000256" key="2">
    <source>
        <dbReference type="ARBA" id="ARBA00004749"/>
    </source>
</evidence>
<dbReference type="GO" id="GO:0110142">
    <property type="term" value="C:ubiquinone biosynthesis complex"/>
    <property type="evidence" value="ECO:0007669"/>
    <property type="project" value="UniProtKB-ARBA"/>
</dbReference>
<evidence type="ECO:0000256" key="4">
    <source>
        <dbReference type="ARBA" id="ARBA00022630"/>
    </source>
</evidence>
<keyword evidence="6" id="KW-0560">Oxidoreductase</keyword>
<evidence type="ECO:0000313" key="10">
    <source>
        <dbReference type="Proteomes" id="UP000009045"/>
    </source>
</evidence>
<dbReference type="GO" id="GO:0006744">
    <property type="term" value="P:ubiquinone biosynthetic process"/>
    <property type="evidence" value="ECO:0007669"/>
    <property type="project" value="UniProtKB-UniPathway"/>
</dbReference>
<comment type="similarity">
    <text evidence="3">Belongs to the UbiH/COQ6 family.</text>
</comment>
<dbReference type="UniPathway" id="UPA00232"/>
<keyword evidence="5" id="KW-0274">FAD</keyword>
<dbReference type="NCBIfam" id="TIGR01988">
    <property type="entry name" value="Ubi-OHases"/>
    <property type="match status" value="1"/>
</dbReference>
<dbReference type="GO" id="GO:0071949">
    <property type="term" value="F:FAD binding"/>
    <property type="evidence" value="ECO:0007669"/>
    <property type="project" value="InterPro"/>
</dbReference>
<dbReference type="Pfam" id="PF01494">
    <property type="entry name" value="FAD_binding_3"/>
    <property type="match status" value="1"/>
</dbReference>
<name>F7X123_SINMM</name>
<dbReference type="KEGG" id="smx:SM11_chr3314"/>
<dbReference type="AlphaFoldDB" id="F7X123"/>
<dbReference type="InterPro" id="IPR051205">
    <property type="entry name" value="UbiH/COQ6_monooxygenase"/>
</dbReference>
<dbReference type="PRINTS" id="PR00420">
    <property type="entry name" value="RNGMNOXGNASE"/>
</dbReference>
<dbReference type="NCBIfam" id="NF005599">
    <property type="entry name" value="PRK07333.1"/>
    <property type="match status" value="1"/>
</dbReference>
<evidence type="ECO:0000256" key="6">
    <source>
        <dbReference type="ARBA" id="ARBA00023002"/>
    </source>
</evidence>